<gene>
    <name evidence="1" type="ORF">DERYTH_LOCUS4932</name>
</gene>
<evidence type="ECO:0000313" key="1">
    <source>
        <dbReference type="EMBL" id="CAG8543777.1"/>
    </source>
</evidence>
<sequence>MPKLQNELTILQQGNFEMIIVDNAANYKEIKIPNIKRKHGHPSNSKHICSTFKNIVKKPKVKKLNNNDATMPIKLDSCIHQSIVSEIYNPLGDSYCSFRLLAVAIFQEEKKWQNIKNTMISQLTKNQSLYSNTL</sequence>
<comment type="caution">
    <text evidence="1">The sequence shown here is derived from an EMBL/GenBank/DDBJ whole genome shotgun (WGS) entry which is preliminary data.</text>
</comment>
<protein>
    <submittedName>
        <fullName evidence="1">2449_t:CDS:1</fullName>
    </submittedName>
</protein>
<reference evidence="1" key="1">
    <citation type="submission" date="2021-06" db="EMBL/GenBank/DDBJ databases">
        <authorList>
            <person name="Kallberg Y."/>
            <person name="Tangrot J."/>
            <person name="Rosling A."/>
        </authorList>
    </citation>
    <scope>NUCLEOTIDE SEQUENCE</scope>
    <source>
        <strain evidence="1">MA453B</strain>
    </source>
</reference>
<keyword evidence="2" id="KW-1185">Reference proteome</keyword>
<dbReference type="Proteomes" id="UP000789405">
    <property type="component" value="Unassembled WGS sequence"/>
</dbReference>
<dbReference type="OrthoDB" id="2379842at2759"/>
<accession>A0A9N9AVC5</accession>
<proteinExistence type="predicted"/>
<dbReference type="AlphaFoldDB" id="A0A9N9AVC5"/>
<evidence type="ECO:0000313" key="2">
    <source>
        <dbReference type="Proteomes" id="UP000789405"/>
    </source>
</evidence>
<dbReference type="EMBL" id="CAJVPY010001972">
    <property type="protein sequence ID" value="CAG8543777.1"/>
    <property type="molecule type" value="Genomic_DNA"/>
</dbReference>
<organism evidence="1 2">
    <name type="scientific">Dentiscutata erythropus</name>
    <dbReference type="NCBI Taxonomy" id="1348616"/>
    <lineage>
        <taxon>Eukaryota</taxon>
        <taxon>Fungi</taxon>
        <taxon>Fungi incertae sedis</taxon>
        <taxon>Mucoromycota</taxon>
        <taxon>Glomeromycotina</taxon>
        <taxon>Glomeromycetes</taxon>
        <taxon>Diversisporales</taxon>
        <taxon>Gigasporaceae</taxon>
        <taxon>Dentiscutata</taxon>
    </lineage>
</organism>
<name>A0A9N9AVC5_9GLOM</name>